<dbReference type="EMBL" id="CM047908">
    <property type="protein sequence ID" value="KAJ0082792.1"/>
    <property type="molecule type" value="Genomic_DNA"/>
</dbReference>
<gene>
    <name evidence="1" type="ORF">Patl1_12029</name>
</gene>
<reference evidence="2" key="1">
    <citation type="journal article" date="2023" name="G3 (Bethesda)">
        <title>Genome assembly and association tests identify interacting loci associated with vigor, precocity, and sex in interspecific pistachio rootstocks.</title>
        <authorList>
            <person name="Palmer W."/>
            <person name="Jacygrad E."/>
            <person name="Sagayaradj S."/>
            <person name="Cavanaugh K."/>
            <person name="Han R."/>
            <person name="Bertier L."/>
            <person name="Beede B."/>
            <person name="Kafkas S."/>
            <person name="Golino D."/>
            <person name="Preece J."/>
            <person name="Michelmore R."/>
        </authorList>
    </citation>
    <scope>NUCLEOTIDE SEQUENCE [LARGE SCALE GENOMIC DNA]</scope>
</reference>
<comment type="caution">
    <text evidence="1">The sequence shown here is derived from an EMBL/GenBank/DDBJ whole genome shotgun (WGS) entry which is preliminary data.</text>
</comment>
<dbReference type="Proteomes" id="UP001164250">
    <property type="component" value="Chromosome 12"/>
</dbReference>
<organism evidence="1 2">
    <name type="scientific">Pistacia atlantica</name>
    <dbReference type="NCBI Taxonomy" id="434234"/>
    <lineage>
        <taxon>Eukaryota</taxon>
        <taxon>Viridiplantae</taxon>
        <taxon>Streptophyta</taxon>
        <taxon>Embryophyta</taxon>
        <taxon>Tracheophyta</taxon>
        <taxon>Spermatophyta</taxon>
        <taxon>Magnoliopsida</taxon>
        <taxon>eudicotyledons</taxon>
        <taxon>Gunneridae</taxon>
        <taxon>Pentapetalae</taxon>
        <taxon>rosids</taxon>
        <taxon>malvids</taxon>
        <taxon>Sapindales</taxon>
        <taxon>Anacardiaceae</taxon>
        <taxon>Pistacia</taxon>
    </lineage>
</organism>
<name>A0ACC1A941_9ROSI</name>
<protein>
    <submittedName>
        <fullName evidence="1">Uncharacterized protein</fullName>
    </submittedName>
</protein>
<keyword evidence="2" id="KW-1185">Reference proteome</keyword>
<evidence type="ECO:0000313" key="2">
    <source>
        <dbReference type="Proteomes" id="UP001164250"/>
    </source>
</evidence>
<accession>A0ACC1A941</accession>
<evidence type="ECO:0000313" key="1">
    <source>
        <dbReference type="EMBL" id="KAJ0082792.1"/>
    </source>
</evidence>
<sequence length="146" mass="16520">MANQRTDKHVLYARDLCGNDTVHWKLVNELEPKPSDAYLEVAELLHVNEFAVHGTFNTQNLIPGIYEVALVVKMLTSTDQAEDTFLNFHLHQKKVEVTNCDHQLGQVELTITKVGTNYWTKKFLLVDAVVMKLVQELGKEPAETSG</sequence>
<proteinExistence type="predicted"/>